<dbReference type="Proteomes" id="UP001165122">
    <property type="component" value="Unassembled WGS sequence"/>
</dbReference>
<sequence length="537" mass="59515">MHTSTLYTLLLVLLPTLSTPFLLPPPTFLHKPQPQQPLHALPTPQITSPPPPLTSTTGLILVDSFSPYHGTYLSSTALEKYNATIINLYSPYVQSILLNQPDLPDSEITRIQSHGIPSTSELDSWVEKCGVEITSIICESDSGLRATELLASSLNLSPERSNDVGEWRRDKSLMYDHLKQTTKMPETLLCRSKSEARAFASSLGCTSDGSGSSVVVKPKRGVASGDVYRCGDIEKVERCVERILGSEVFGEVGKVVEDVLVQEFVSGSEFAVDAVCRSGEVKICAVWRYDKREVPGGDFVYCKTELVGECFSDPDSEELCPAEDDYGGLIVFESLCDFVEETLHNAGVEWGMSHTEIMVNLPTGRAQRKADVDLTLIEINCRQHNTDFAPVTEACVGYNKLDVCLEAYLGDCAEDGNGGVHTKDDKDMTWDMVPRRPRLFARGAIVHLHCNVEGIVKKVDLGCIPDLDSVVKVEVYNDFKKGCYVTRTKTMAEDAGWIHLVCDDKDKMEKDYEKIMEQMGSIWEIEEGENIDDLFVT</sequence>
<evidence type="ECO:0000313" key="8">
    <source>
        <dbReference type="Proteomes" id="UP001165122"/>
    </source>
</evidence>
<dbReference type="GO" id="GO:0046872">
    <property type="term" value="F:metal ion binding"/>
    <property type="evidence" value="ECO:0007669"/>
    <property type="project" value="InterPro"/>
</dbReference>
<evidence type="ECO:0000256" key="2">
    <source>
        <dbReference type="ARBA" id="ARBA00022741"/>
    </source>
</evidence>
<dbReference type="GO" id="GO:0005524">
    <property type="term" value="F:ATP binding"/>
    <property type="evidence" value="ECO:0007669"/>
    <property type="project" value="UniProtKB-UniRule"/>
</dbReference>
<dbReference type="AlphaFoldDB" id="A0A9W6Z971"/>
<dbReference type="GO" id="GO:0016874">
    <property type="term" value="F:ligase activity"/>
    <property type="evidence" value="ECO:0007669"/>
    <property type="project" value="UniProtKB-KW"/>
</dbReference>
<keyword evidence="5" id="KW-0732">Signal</keyword>
<feature type="domain" description="ATP-grasp" evidence="6">
    <location>
        <begin position="174"/>
        <end position="409"/>
    </location>
</feature>
<name>A0A9W6Z971_9STRA</name>
<feature type="signal peptide" evidence="5">
    <location>
        <begin position="1"/>
        <end position="18"/>
    </location>
</feature>
<evidence type="ECO:0000256" key="4">
    <source>
        <dbReference type="PROSITE-ProRule" id="PRU00409"/>
    </source>
</evidence>
<evidence type="ECO:0000256" key="3">
    <source>
        <dbReference type="ARBA" id="ARBA00022840"/>
    </source>
</evidence>
<organism evidence="7 8">
    <name type="scientific">Triparma laevis f. longispina</name>
    <dbReference type="NCBI Taxonomy" id="1714387"/>
    <lineage>
        <taxon>Eukaryota</taxon>
        <taxon>Sar</taxon>
        <taxon>Stramenopiles</taxon>
        <taxon>Ochrophyta</taxon>
        <taxon>Bolidophyceae</taxon>
        <taxon>Parmales</taxon>
        <taxon>Triparmaceae</taxon>
        <taxon>Triparma</taxon>
    </lineage>
</organism>
<comment type="caution">
    <text evidence="7">The sequence shown here is derived from an EMBL/GenBank/DDBJ whole genome shotgun (WGS) entry which is preliminary data.</text>
</comment>
<dbReference type="PROSITE" id="PS50975">
    <property type="entry name" value="ATP_GRASP"/>
    <property type="match status" value="1"/>
</dbReference>
<dbReference type="Gene3D" id="3.30.470.20">
    <property type="entry name" value="ATP-grasp fold, B domain"/>
    <property type="match status" value="1"/>
</dbReference>
<evidence type="ECO:0000313" key="7">
    <source>
        <dbReference type="EMBL" id="GMH49814.1"/>
    </source>
</evidence>
<dbReference type="PANTHER" id="PTHR43585">
    <property type="entry name" value="FUMIPYRROLE BIOSYNTHESIS PROTEIN C"/>
    <property type="match status" value="1"/>
</dbReference>
<dbReference type="PANTHER" id="PTHR43585:SF2">
    <property type="entry name" value="ATP-GRASP ENZYME FSQD"/>
    <property type="match status" value="1"/>
</dbReference>
<keyword evidence="1" id="KW-0436">Ligase</keyword>
<evidence type="ECO:0000256" key="5">
    <source>
        <dbReference type="SAM" id="SignalP"/>
    </source>
</evidence>
<dbReference type="InterPro" id="IPR011761">
    <property type="entry name" value="ATP-grasp"/>
</dbReference>
<evidence type="ECO:0000256" key="1">
    <source>
        <dbReference type="ARBA" id="ARBA00022598"/>
    </source>
</evidence>
<feature type="chain" id="PRO_5040731396" description="ATP-grasp domain-containing protein" evidence="5">
    <location>
        <begin position="19"/>
        <end position="537"/>
    </location>
</feature>
<dbReference type="Pfam" id="PF13535">
    <property type="entry name" value="ATP-grasp_4"/>
    <property type="match status" value="1"/>
</dbReference>
<dbReference type="OrthoDB" id="434648at2759"/>
<keyword evidence="8" id="KW-1185">Reference proteome</keyword>
<accession>A0A9W6Z971</accession>
<keyword evidence="2 4" id="KW-0547">Nucleotide-binding</keyword>
<dbReference type="InterPro" id="IPR052032">
    <property type="entry name" value="ATP-dep_AA_Ligase"/>
</dbReference>
<gene>
    <name evidence="7" type="ORF">TrLO_g7321</name>
</gene>
<dbReference type="SUPFAM" id="SSF56059">
    <property type="entry name" value="Glutathione synthetase ATP-binding domain-like"/>
    <property type="match status" value="1"/>
</dbReference>
<keyword evidence="3 4" id="KW-0067">ATP-binding</keyword>
<dbReference type="EMBL" id="BRXW01000391">
    <property type="protein sequence ID" value="GMH49814.1"/>
    <property type="molecule type" value="Genomic_DNA"/>
</dbReference>
<evidence type="ECO:0000259" key="6">
    <source>
        <dbReference type="PROSITE" id="PS50975"/>
    </source>
</evidence>
<proteinExistence type="predicted"/>
<reference evidence="8" key="1">
    <citation type="journal article" date="2023" name="Commun. Biol.">
        <title>Genome analysis of Parmales, the sister group of diatoms, reveals the evolutionary specialization of diatoms from phago-mixotrophs to photoautotrophs.</title>
        <authorList>
            <person name="Ban H."/>
            <person name="Sato S."/>
            <person name="Yoshikawa S."/>
            <person name="Yamada K."/>
            <person name="Nakamura Y."/>
            <person name="Ichinomiya M."/>
            <person name="Sato N."/>
            <person name="Blanc-Mathieu R."/>
            <person name="Endo H."/>
            <person name="Kuwata A."/>
            <person name="Ogata H."/>
        </authorList>
    </citation>
    <scope>NUCLEOTIDE SEQUENCE [LARGE SCALE GENOMIC DNA]</scope>
    <source>
        <strain evidence="8">NIES 3700</strain>
    </source>
</reference>
<protein>
    <recommendedName>
        <fullName evidence="6">ATP-grasp domain-containing protein</fullName>
    </recommendedName>
</protein>